<keyword evidence="6" id="KW-0479">Metal-binding</keyword>
<organism>
    <name type="scientific">Pediculus humanus subsp. corporis</name>
    <name type="common">Body louse</name>
    <dbReference type="NCBI Taxonomy" id="121224"/>
    <lineage>
        <taxon>Eukaryota</taxon>
        <taxon>Metazoa</taxon>
        <taxon>Ecdysozoa</taxon>
        <taxon>Arthropoda</taxon>
        <taxon>Hexapoda</taxon>
        <taxon>Insecta</taxon>
        <taxon>Pterygota</taxon>
        <taxon>Neoptera</taxon>
        <taxon>Paraneoptera</taxon>
        <taxon>Psocodea</taxon>
        <taxon>Troctomorpha</taxon>
        <taxon>Phthiraptera</taxon>
        <taxon>Anoplura</taxon>
        <taxon>Pediculidae</taxon>
        <taxon>Pediculus</taxon>
    </lineage>
</organism>
<feature type="domain" description="Cytochrome b561" evidence="12">
    <location>
        <begin position="15"/>
        <end position="220"/>
    </location>
</feature>
<proteinExistence type="predicted"/>
<dbReference type="FunCoup" id="E0VKQ7">
    <property type="interactions" value="27"/>
</dbReference>
<evidence type="ECO:0000256" key="6">
    <source>
        <dbReference type="ARBA" id="ARBA00022723"/>
    </source>
</evidence>
<feature type="transmembrane region" description="Helical" evidence="11">
    <location>
        <begin position="53"/>
        <end position="71"/>
    </location>
</feature>
<reference evidence="13" key="1">
    <citation type="submission" date="2007-04" db="EMBL/GenBank/DDBJ databases">
        <title>Annotation of Pediculus humanus corporis strain USDA.</title>
        <authorList>
            <person name="Kirkness E."/>
            <person name="Hannick L."/>
            <person name="Hass B."/>
            <person name="Bruggner R."/>
            <person name="Lawson D."/>
            <person name="Bidwell S."/>
            <person name="Joardar V."/>
            <person name="Caler E."/>
            <person name="Walenz B."/>
            <person name="Inman J."/>
            <person name="Schobel S."/>
            <person name="Galinsky K."/>
            <person name="Amedeo P."/>
            <person name="Strausberg R."/>
        </authorList>
    </citation>
    <scope>NUCLEOTIDE SEQUENCE</scope>
    <source>
        <strain evidence="13">USDA</strain>
    </source>
</reference>
<evidence type="ECO:0000256" key="8">
    <source>
        <dbReference type="ARBA" id="ARBA00022989"/>
    </source>
</evidence>
<dbReference type="eggNOG" id="KOG1619">
    <property type="taxonomic scope" value="Eukaryota"/>
</dbReference>
<dbReference type="GO" id="GO:0016491">
    <property type="term" value="F:oxidoreductase activity"/>
    <property type="evidence" value="ECO:0007669"/>
    <property type="project" value="InterPro"/>
</dbReference>
<dbReference type="KEGG" id="phu:Phum_PHUM268760"/>
<feature type="transmembrane region" description="Helical" evidence="11">
    <location>
        <begin position="83"/>
        <end position="104"/>
    </location>
</feature>
<dbReference type="GeneID" id="8235584"/>
<keyword evidence="10 11" id="KW-0472">Membrane</keyword>
<dbReference type="Proteomes" id="UP000009046">
    <property type="component" value="Unassembled WGS sequence"/>
</dbReference>
<evidence type="ECO:0000256" key="2">
    <source>
        <dbReference type="ARBA" id="ARBA00004141"/>
    </source>
</evidence>
<dbReference type="HOGENOM" id="CLU_069712_1_1_1"/>
<keyword evidence="15" id="KW-1185">Reference proteome</keyword>
<keyword evidence="3" id="KW-0813">Transport</keyword>
<dbReference type="PANTHER" id="PTHR10106">
    <property type="entry name" value="CYTOCHROME B561-RELATED"/>
    <property type="match status" value="1"/>
</dbReference>
<evidence type="ECO:0000313" key="14">
    <source>
        <dbReference type="EnsemblMetazoa" id="PHUM268760-PA"/>
    </source>
</evidence>
<keyword evidence="5 11" id="KW-0812">Transmembrane</keyword>
<dbReference type="PANTHER" id="PTHR10106:SF0">
    <property type="entry name" value="LD36721P"/>
    <property type="match status" value="1"/>
</dbReference>
<feature type="transmembrane region" description="Helical" evidence="11">
    <location>
        <begin position="124"/>
        <end position="146"/>
    </location>
</feature>
<dbReference type="Pfam" id="PF03188">
    <property type="entry name" value="Cytochrom_B561"/>
    <property type="match status" value="1"/>
</dbReference>
<evidence type="ECO:0000256" key="11">
    <source>
        <dbReference type="SAM" id="Phobius"/>
    </source>
</evidence>
<keyword evidence="8 11" id="KW-1133">Transmembrane helix</keyword>
<comment type="subcellular location">
    <subcellularLocation>
        <location evidence="2">Membrane</location>
        <topology evidence="2">Multi-pass membrane protein</topology>
    </subcellularLocation>
</comment>
<dbReference type="EMBL" id="DS235250">
    <property type="protein sequence ID" value="EEB13963.1"/>
    <property type="molecule type" value="Genomic_DNA"/>
</dbReference>
<dbReference type="EMBL" id="AAZO01003106">
    <property type="status" value="NOT_ANNOTATED_CDS"/>
    <property type="molecule type" value="Genomic_DNA"/>
</dbReference>
<keyword evidence="7" id="KW-0249">Electron transport</keyword>
<dbReference type="InterPro" id="IPR043205">
    <property type="entry name" value="CYB561/CYBRD1-like"/>
</dbReference>
<protein>
    <submittedName>
        <fullName evidence="13 14">Cytochrome b561, putative</fullName>
    </submittedName>
</protein>
<dbReference type="PROSITE" id="PS50939">
    <property type="entry name" value="CYTOCHROME_B561"/>
    <property type="match status" value="1"/>
</dbReference>
<dbReference type="InterPro" id="IPR006593">
    <property type="entry name" value="Cyt_b561/ferric_Rdtase_TM"/>
</dbReference>
<evidence type="ECO:0000256" key="9">
    <source>
        <dbReference type="ARBA" id="ARBA00023004"/>
    </source>
</evidence>
<dbReference type="Gene3D" id="1.20.120.1770">
    <property type="match status" value="1"/>
</dbReference>
<comment type="cofactor">
    <cofactor evidence="1">
        <name>heme b</name>
        <dbReference type="ChEBI" id="CHEBI:60344"/>
    </cofactor>
</comment>
<feature type="transmembrane region" description="Helical" evidence="11">
    <location>
        <begin position="12"/>
        <end position="33"/>
    </location>
</feature>
<evidence type="ECO:0000313" key="13">
    <source>
        <dbReference type="EMBL" id="EEB13963.1"/>
    </source>
</evidence>
<dbReference type="InParanoid" id="E0VKQ7"/>
<dbReference type="GO" id="GO:0016020">
    <property type="term" value="C:membrane"/>
    <property type="evidence" value="ECO:0007669"/>
    <property type="project" value="UniProtKB-SubCell"/>
</dbReference>
<reference evidence="14" key="3">
    <citation type="submission" date="2021-02" db="UniProtKB">
        <authorList>
            <consortium name="EnsemblMetazoa"/>
        </authorList>
    </citation>
    <scope>IDENTIFICATION</scope>
    <source>
        <strain evidence="14">USDA</strain>
    </source>
</reference>
<feature type="transmembrane region" description="Helical" evidence="11">
    <location>
        <begin position="199"/>
        <end position="219"/>
    </location>
</feature>
<evidence type="ECO:0000256" key="3">
    <source>
        <dbReference type="ARBA" id="ARBA00022448"/>
    </source>
</evidence>
<sequence length="240" mass="26813">MENKPLEGFTFLFGLAEALGALGLILTAIWLGSYRGGFTWTSNPKLEFNWHPLLMMMGMIFLYANGILVYRSFRNSRKRKLKIAHAFINAMAFIFTIIGLQAVFDSHNLASPSPIPNMYSLHSWLGLASVILFALQWVFGLLSFLYPTLSAPLRATYYPIHVFFGINAFVCASASALLGLTEKAIFNVSDYSQFSSEGLLVNCIGVTIVIFTSLVVHLVTEVKFKRHPLPEDEMLLTSNE</sequence>
<dbReference type="VEuPathDB" id="VectorBase:PHUM268760"/>
<evidence type="ECO:0000313" key="15">
    <source>
        <dbReference type="Proteomes" id="UP000009046"/>
    </source>
</evidence>
<evidence type="ECO:0000256" key="1">
    <source>
        <dbReference type="ARBA" id="ARBA00001970"/>
    </source>
</evidence>
<evidence type="ECO:0000259" key="12">
    <source>
        <dbReference type="PROSITE" id="PS50939"/>
    </source>
</evidence>
<dbReference type="CDD" id="cd08764">
    <property type="entry name" value="Cyt_b561_CG1275_like"/>
    <property type="match status" value="1"/>
</dbReference>
<dbReference type="RefSeq" id="XP_002426701.1">
    <property type="nucleotide sequence ID" value="XM_002426656.1"/>
</dbReference>
<dbReference type="AlphaFoldDB" id="E0VKQ7"/>
<dbReference type="OMA" id="GYIANLY"/>
<dbReference type="EnsemblMetazoa" id="PHUM268760-RA">
    <property type="protein sequence ID" value="PHUM268760-PA"/>
    <property type="gene ID" value="PHUM268760"/>
</dbReference>
<dbReference type="SMART" id="SM00665">
    <property type="entry name" value="B561"/>
    <property type="match status" value="1"/>
</dbReference>
<dbReference type="GO" id="GO:0046872">
    <property type="term" value="F:metal ion binding"/>
    <property type="evidence" value="ECO:0007669"/>
    <property type="project" value="UniProtKB-KW"/>
</dbReference>
<evidence type="ECO:0000256" key="4">
    <source>
        <dbReference type="ARBA" id="ARBA00022617"/>
    </source>
</evidence>
<evidence type="ECO:0000256" key="10">
    <source>
        <dbReference type="ARBA" id="ARBA00023136"/>
    </source>
</evidence>
<gene>
    <name evidence="14" type="primary">8235584</name>
    <name evidence="13" type="ORF">Phum_PHUM268760</name>
</gene>
<evidence type="ECO:0000256" key="7">
    <source>
        <dbReference type="ARBA" id="ARBA00022982"/>
    </source>
</evidence>
<name>E0VKQ7_PEDHC</name>
<keyword evidence="9" id="KW-0408">Iron</keyword>
<reference evidence="13" key="2">
    <citation type="submission" date="2007-04" db="EMBL/GenBank/DDBJ databases">
        <title>The genome of the human body louse.</title>
        <authorList>
            <consortium name="The Human Body Louse Genome Consortium"/>
            <person name="Kirkness E."/>
            <person name="Walenz B."/>
            <person name="Hass B."/>
            <person name="Bruggner R."/>
            <person name="Strausberg R."/>
        </authorList>
    </citation>
    <scope>NUCLEOTIDE SEQUENCE</scope>
    <source>
        <strain evidence="13">USDA</strain>
    </source>
</reference>
<evidence type="ECO:0000256" key="5">
    <source>
        <dbReference type="ARBA" id="ARBA00022692"/>
    </source>
</evidence>
<dbReference type="CTD" id="8235584"/>
<accession>E0VKQ7</accession>
<dbReference type="FunFam" id="1.20.120.1770:FF:000001">
    <property type="entry name" value="Cytochrome b reductase 1"/>
    <property type="match status" value="1"/>
</dbReference>
<keyword evidence="4" id="KW-0349">Heme</keyword>
<feature type="transmembrane region" description="Helical" evidence="11">
    <location>
        <begin position="158"/>
        <end position="179"/>
    </location>
</feature>
<dbReference type="OrthoDB" id="907479at2759"/>